<keyword evidence="1" id="KW-0812">Transmembrane</keyword>
<evidence type="ECO:0008006" key="4">
    <source>
        <dbReference type="Google" id="ProtNLM"/>
    </source>
</evidence>
<accession>A0AAW4WSJ9</accession>
<comment type="caution">
    <text evidence="2">The sequence shown here is derived from an EMBL/GenBank/DDBJ whole genome shotgun (WGS) entry which is preliminary data.</text>
</comment>
<keyword evidence="1" id="KW-0472">Membrane</keyword>
<name>A0AAW4WSJ9_9FIRM</name>
<keyword evidence="1" id="KW-1133">Transmembrane helix</keyword>
<dbReference type="RefSeq" id="WP_229343597.1">
    <property type="nucleotide sequence ID" value="NZ_JAJFAT010000002.1"/>
</dbReference>
<reference evidence="2 3" key="1">
    <citation type="submission" date="2021-10" db="EMBL/GenBank/DDBJ databases">
        <authorList>
            <person name="Grouzdev D.S."/>
            <person name="Pantiukh K.S."/>
            <person name="Krutkina M.S."/>
        </authorList>
    </citation>
    <scope>NUCLEOTIDE SEQUENCE [LARGE SCALE GENOMIC DNA]</scope>
    <source>
        <strain evidence="2 3">Z-7514</strain>
    </source>
</reference>
<keyword evidence="3" id="KW-1185">Reference proteome</keyword>
<evidence type="ECO:0000256" key="1">
    <source>
        <dbReference type="SAM" id="Phobius"/>
    </source>
</evidence>
<feature type="transmembrane region" description="Helical" evidence="1">
    <location>
        <begin position="6"/>
        <end position="24"/>
    </location>
</feature>
<proteinExistence type="predicted"/>
<evidence type="ECO:0000313" key="2">
    <source>
        <dbReference type="EMBL" id="MCC3144087.1"/>
    </source>
</evidence>
<dbReference type="Proteomes" id="UP001199296">
    <property type="component" value="Unassembled WGS sequence"/>
</dbReference>
<dbReference type="EMBL" id="JAJFAT010000002">
    <property type="protein sequence ID" value="MCC3144087.1"/>
    <property type="molecule type" value="Genomic_DNA"/>
</dbReference>
<gene>
    <name evidence="2" type="ORF">LJ207_01990</name>
</gene>
<dbReference type="AlphaFoldDB" id="A0AAW4WSJ9"/>
<sequence length="152" mass="17901">MQFFNQQTMTLLVPVLLVVLYFLIKNNLNKLKSKRAEELFRNYHKDRIIYFSKEVDYLGRESTGKSKIVKNGSLLLTSDELHFVRWMPKEELVIPLENIKKIEEVESFLGRNKNKPLLKIEFNGENGNTDSAAWEIDNMHVWKESLLNNLND</sequence>
<evidence type="ECO:0000313" key="3">
    <source>
        <dbReference type="Proteomes" id="UP001199296"/>
    </source>
</evidence>
<protein>
    <recommendedName>
        <fullName evidence="4">GRAM domain-containing protein</fullName>
    </recommendedName>
</protein>
<organism evidence="2 3">
    <name type="scientific">Halanaerobium polyolivorans</name>
    <dbReference type="NCBI Taxonomy" id="2886943"/>
    <lineage>
        <taxon>Bacteria</taxon>
        <taxon>Bacillati</taxon>
        <taxon>Bacillota</taxon>
        <taxon>Clostridia</taxon>
        <taxon>Halanaerobiales</taxon>
        <taxon>Halanaerobiaceae</taxon>
        <taxon>Halanaerobium</taxon>
    </lineage>
</organism>